<proteinExistence type="predicted"/>
<name>A0ABY6HTN8_9ARCH</name>
<reference evidence="2" key="1">
    <citation type="submission" date="2022-09" db="EMBL/GenBank/DDBJ databases">
        <title>Actin cytoskeleton and complex cell architecture in an #Asgard archaeon.</title>
        <authorList>
            <person name="Ponce Toledo R.I."/>
            <person name="Schleper C."/>
            <person name="Rodrigues Oliveira T."/>
            <person name="Wollweber F."/>
            <person name="Xu J."/>
            <person name="Rittmann S."/>
            <person name="Klingl A."/>
            <person name="Pilhofer M."/>
        </authorList>
    </citation>
    <scope>NUCLEOTIDE SEQUENCE</scope>
    <source>
        <strain evidence="2">B-35</strain>
    </source>
</reference>
<gene>
    <name evidence="2" type="ORF">NEF87_002204</name>
</gene>
<evidence type="ECO:0000313" key="2">
    <source>
        <dbReference type="EMBL" id="UYP45919.1"/>
    </source>
</evidence>
<dbReference type="Proteomes" id="UP001208689">
    <property type="component" value="Chromosome"/>
</dbReference>
<feature type="transmembrane region" description="Helical" evidence="1">
    <location>
        <begin position="75"/>
        <end position="108"/>
    </location>
</feature>
<sequence>MEEAGEEKQTNSNSSQGFIPRARLELDKYFIVIVLIWGYSWLIPVAILYQYYNLLIQPDLHIYASVIQIFSSEKYILVFFLSPVVLIGLYLFRLFFVILFSKIAIWLCNLRSPMKELIASKGIGKEEARDINIYHLRGMILRILKWEISKSPFPWLVPAAFNFVNVSEIGKGTTLEDQFYTQEFLETGENAYIGQGSIVSSHLVEGKYGAITLKKVRIGQNAVLGPFNPISPGALIGDYAEFLPMSGVAKFQKVRGFSKYYGLPVARISTKRYIKMCQIPPELEFRVRDTKLLKRKVKKKKTEE</sequence>
<feature type="transmembrane region" description="Helical" evidence="1">
    <location>
        <begin position="29"/>
        <end position="52"/>
    </location>
</feature>
<organism evidence="2 3">
    <name type="scientific">Candidatus Lokiarchaeum ossiferum</name>
    <dbReference type="NCBI Taxonomy" id="2951803"/>
    <lineage>
        <taxon>Archaea</taxon>
        <taxon>Promethearchaeati</taxon>
        <taxon>Promethearchaeota</taxon>
        <taxon>Promethearchaeia</taxon>
        <taxon>Promethearchaeales</taxon>
        <taxon>Promethearchaeaceae</taxon>
        <taxon>Candidatus Lokiarchaeum</taxon>
    </lineage>
</organism>
<evidence type="ECO:0000313" key="3">
    <source>
        <dbReference type="Proteomes" id="UP001208689"/>
    </source>
</evidence>
<evidence type="ECO:0000256" key="1">
    <source>
        <dbReference type="SAM" id="Phobius"/>
    </source>
</evidence>
<protein>
    <recommendedName>
        <fullName evidence="4">Acetyltransferase</fullName>
    </recommendedName>
</protein>
<dbReference type="Gene3D" id="2.160.10.10">
    <property type="entry name" value="Hexapeptide repeat proteins"/>
    <property type="match status" value="1"/>
</dbReference>
<keyword evidence="1" id="KW-0812">Transmembrane</keyword>
<keyword evidence="1" id="KW-1133">Transmembrane helix</keyword>
<dbReference type="InterPro" id="IPR011004">
    <property type="entry name" value="Trimer_LpxA-like_sf"/>
</dbReference>
<keyword evidence="1" id="KW-0472">Membrane</keyword>
<keyword evidence="3" id="KW-1185">Reference proteome</keyword>
<accession>A0ABY6HTN8</accession>
<dbReference type="SUPFAM" id="SSF51161">
    <property type="entry name" value="Trimeric LpxA-like enzymes"/>
    <property type="match status" value="1"/>
</dbReference>
<dbReference type="EMBL" id="CP104013">
    <property type="protein sequence ID" value="UYP45919.1"/>
    <property type="molecule type" value="Genomic_DNA"/>
</dbReference>
<evidence type="ECO:0008006" key="4">
    <source>
        <dbReference type="Google" id="ProtNLM"/>
    </source>
</evidence>